<evidence type="ECO:0008006" key="4">
    <source>
        <dbReference type="Google" id="ProtNLM"/>
    </source>
</evidence>
<evidence type="ECO:0000256" key="2">
    <source>
        <dbReference type="SAM" id="MobiDB-lite"/>
    </source>
</evidence>
<dbReference type="AlphaFoldDB" id="A0A699HCB8"/>
<proteinExistence type="predicted"/>
<feature type="region of interest" description="Disordered" evidence="2">
    <location>
        <begin position="385"/>
        <end position="405"/>
    </location>
</feature>
<evidence type="ECO:0000313" key="3">
    <source>
        <dbReference type="EMBL" id="GEX86412.1"/>
    </source>
</evidence>
<sequence length="458" mass="52964">MGVLLAKERILKLIQDWDEKQIKSWSLSESLLQLSNDLRTIDEMLKQRKEKRIEREQAANLVVQEKQEEHAAQSFTPYWNSLMIDDVKVLQARENLMKAIQTFLNKFNHYPFGLMPKVLSISWERFSEIKHAFTDKQYQPEEIQGLMRKLLKDVRNINKELSDHTNSSSWNRPMINNDYEHSIQYSTILETESDELIKSSVKNLVLIPSEYEVTSDNESECDVPVNDEYSPIFTTFSNPIFDCNDDFTSSDDEYFIDSSPKFDYLLELAHIDPIPPRIEEADSDLEEEIRLVENLSYDNSSPRLQEELNAKIADMIVESLSPSPIPVEDSDSRMEENDLFLSSDDLMPPGIENDDYDSKRDIHFLEELLSNDPLPLPKNESFNFDHYDEPSFPRPPPKPSDVEGGGEIDVFENVKDDDYFPFIFVIPIFLSYLIYPEVSPLLLSTGSEDIIFGPGIST</sequence>
<dbReference type="EMBL" id="BKCJ010135212">
    <property type="protein sequence ID" value="GEX86412.1"/>
    <property type="molecule type" value="Genomic_DNA"/>
</dbReference>
<protein>
    <recommendedName>
        <fullName evidence="4">Reverse transcriptase domain-containing protein</fullName>
    </recommendedName>
</protein>
<accession>A0A699HCB8</accession>
<keyword evidence="1" id="KW-0175">Coiled coil</keyword>
<evidence type="ECO:0000256" key="1">
    <source>
        <dbReference type="SAM" id="Coils"/>
    </source>
</evidence>
<organism evidence="3">
    <name type="scientific">Tanacetum cinerariifolium</name>
    <name type="common">Dalmatian daisy</name>
    <name type="synonym">Chrysanthemum cinerariifolium</name>
    <dbReference type="NCBI Taxonomy" id="118510"/>
    <lineage>
        <taxon>Eukaryota</taxon>
        <taxon>Viridiplantae</taxon>
        <taxon>Streptophyta</taxon>
        <taxon>Embryophyta</taxon>
        <taxon>Tracheophyta</taxon>
        <taxon>Spermatophyta</taxon>
        <taxon>Magnoliopsida</taxon>
        <taxon>eudicotyledons</taxon>
        <taxon>Gunneridae</taxon>
        <taxon>Pentapetalae</taxon>
        <taxon>asterids</taxon>
        <taxon>campanulids</taxon>
        <taxon>Asterales</taxon>
        <taxon>Asteraceae</taxon>
        <taxon>Asteroideae</taxon>
        <taxon>Anthemideae</taxon>
        <taxon>Anthemidinae</taxon>
        <taxon>Tanacetum</taxon>
    </lineage>
</organism>
<gene>
    <name evidence="3" type="ORF">Tci_358387</name>
</gene>
<comment type="caution">
    <text evidence="3">The sequence shown here is derived from an EMBL/GenBank/DDBJ whole genome shotgun (WGS) entry which is preliminary data.</text>
</comment>
<reference evidence="3" key="1">
    <citation type="journal article" date="2019" name="Sci. Rep.">
        <title>Draft genome of Tanacetum cinerariifolium, the natural source of mosquito coil.</title>
        <authorList>
            <person name="Yamashiro T."/>
            <person name="Shiraishi A."/>
            <person name="Satake H."/>
            <person name="Nakayama K."/>
        </authorList>
    </citation>
    <scope>NUCLEOTIDE SEQUENCE</scope>
</reference>
<name>A0A699HCB8_TANCI</name>
<feature type="coiled-coil region" evidence="1">
    <location>
        <begin position="41"/>
        <end position="68"/>
    </location>
</feature>